<dbReference type="InterPro" id="IPR006657">
    <property type="entry name" value="MoPterin_dinucl-bd_dom"/>
</dbReference>
<dbReference type="Proteomes" id="UP000191039">
    <property type="component" value="Unassembled WGS sequence"/>
</dbReference>
<feature type="non-terminal residue" evidence="2">
    <location>
        <position position="1"/>
    </location>
</feature>
<organism evidence="2 3">
    <name type="scientific">Mycolicibacterium diernhoferi</name>
    <dbReference type="NCBI Taxonomy" id="1801"/>
    <lineage>
        <taxon>Bacteria</taxon>
        <taxon>Bacillati</taxon>
        <taxon>Actinomycetota</taxon>
        <taxon>Actinomycetes</taxon>
        <taxon>Mycobacteriales</taxon>
        <taxon>Mycobacteriaceae</taxon>
        <taxon>Mycolicibacterium</taxon>
    </lineage>
</organism>
<proteinExistence type="predicted"/>
<gene>
    <name evidence="2" type="ORF">BV510_29060</name>
</gene>
<dbReference type="GO" id="GO:0016491">
    <property type="term" value="F:oxidoreductase activity"/>
    <property type="evidence" value="ECO:0007669"/>
    <property type="project" value="InterPro"/>
</dbReference>
<sequence>GEPYLAGTARPAVARLSAATADEIGCADGDPVRIWTERGDLRLPVAVTEMPDRVVWVPLNSAGPVYRMLGAAAGAIVGISAMNRREAERDRP</sequence>
<dbReference type="Pfam" id="PF01568">
    <property type="entry name" value="Molydop_binding"/>
    <property type="match status" value="1"/>
</dbReference>
<dbReference type="SUPFAM" id="SSF50692">
    <property type="entry name" value="ADC-like"/>
    <property type="match status" value="1"/>
</dbReference>
<dbReference type="Gene3D" id="2.40.40.20">
    <property type="match status" value="1"/>
</dbReference>
<dbReference type="InterPro" id="IPR009010">
    <property type="entry name" value="Asp_de-COase-like_dom_sf"/>
</dbReference>
<dbReference type="AlphaFoldDB" id="A0A1T3VSK2"/>
<comment type="caution">
    <text evidence="2">The sequence shown here is derived from an EMBL/GenBank/DDBJ whole genome shotgun (WGS) entry which is preliminary data.</text>
</comment>
<accession>A0A1T3VSK2</accession>
<reference evidence="2 3" key="1">
    <citation type="submission" date="2016-09" db="EMBL/GenBank/DDBJ databases">
        <title>genome sequences of unsequenced Mycobacteria.</title>
        <authorList>
            <person name="Greninger A.L."/>
            <person name="Jerome K.R."/>
            <person name="Mcnair B."/>
            <person name="Wallis C."/>
            <person name="Fang F."/>
        </authorList>
    </citation>
    <scope>NUCLEOTIDE SEQUENCE [LARGE SCALE GENOMIC DNA]</scope>
    <source>
        <strain evidence="2 3">BM1</strain>
    </source>
</reference>
<protein>
    <recommendedName>
        <fullName evidence="1">Molybdopterin dinucleotide-binding domain-containing protein</fullName>
    </recommendedName>
</protein>
<dbReference type="RefSeq" id="WP_324617959.1">
    <property type="nucleotide sequence ID" value="NZ_MIJD01000546.1"/>
</dbReference>
<evidence type="ECO:0000259" key="1">
    <source>
        <dbReference type="Pfam" id="PF01568"/>
    </source>
</evidence>
<feature type="domain" description="Molybdopterin dinucleotide-binding" evidence="1">
    <location>
        <begin position="9"/>
        <end position="63"/>
    </location>
</feature>
<name>A0A1T3VSK2_9MYCO</name>
<dbReference type="EMBL" id="MIJD01000546">
    <property type="protein sequence ID" value="OPE45124.1"/>
    <property type="molecule type" value="Genomic_DNA"/>
</dbReference>
<evidence type="ECO:0000313" key="3">
    <source>
        <dbReference type="Proteomes" id="UP000191039"/>
    </source>
</evidence>
<dbReference type="GO" id="GO:0043546">
    <property type="term" value="F:molybdopterin cofactor binding"/>
    <property type="evidence" value="ECO:0007669"/>
    <property type="project" value="InterPro"/>
</dbReference>
<evidence type="ECO:0000313" key="2">
    <source>
        <dbReference type="EMBL" id="OPE45124.1"/>
    </source>
</evidence>